<dbReference type="Proteomes" id="UP000683360">
    <property type="component" value="Unassembled WGS sequence"/>
</dbReference>
<evidence type="ECO:0000313" key="1">
    <source>
        <dbReference type="EMBL" id="CAG2230987.1"/>
    </source>
</evidence>
<gene>
    <name evidence="1" type="ORF">MEDL_43789</name>
</gene>
<dbReference type="AlphaFoldDB" id="A0A8S3TB38"/>
<name>A0A8S3TB38_MYTED</name>
<accession>A0A8S3TB38</accession>
<sequence>MNPAVHNLFTDLLLSQFYSIEHNHDNIHIYQTPTQCTCTACKQKIGTTRGIIGICNMTLHAFLLKFHNFCRKINLIQRVITILGKENMFMHLKPVIRILQTYAASKRTSLQGLDNIAADENDTFTRLEEMIEELHNKGSTYACLEETYSLNNQLRPITTGYPKGPQASADFNNHGVCNEIPAIKVSRKTE</sequence>
<comment type="caution">
    <text evidence="1">The sequence shown here is derived from an EMBL/GenBank/DDBJ whole genome shotgun (WGS) entry which is preliminary data.</text>
</comment>
<keyword evidence="2" id="KW-1185">Reference proteome</keyword>
<dbReference type="EMBL" id="CAJPWZ010002129">
    <property type="protein sequence ID" value="CAG2230987.1"/>
    <property type="molecule type" value="Genomic_DNA"/>
</dbReference>
<reference evidence="1" key="1">
    <citation type="submission" date="2021-03" db="EMBL/GenBank/DDBJ databases">
        <authorList>
            <person name="Bekaert M."/>
        </authorList>
    </citation>
    <scope>NUCLEOTIDE SEQUENCE</scope>
</reference>
<protein>
    <submittedName>
        <fullName evidence="1">Uncharacterized protein</fullName>
    </submittedName>
</protein>
<proteinExistence type="predicted"/>
<organism evidence="1 2">
    <name type="scientific">Mytilus edulis</name>
    <name type="common">Blue mussel</name>
    <dbReference type="NCBI Taxonomy" id="6550"/>
    <lineage>
        <taxon>Eukaryota</taxon>
        <taxon>Metazoa</taxon>
        <taxon>Spiralia</taxon>
        <taxon>Lophotrochozoa</taxon>
        <taxon>Mollusca</taxon>
        <taxon>Bivalvia</taxon>
        <taxon>Autobranchia</taxon>
        <taxon>Pteriomorphia</taxon>
        <taxon>Mytilida</taxon>
        <taxon>Mytiloidea</taxon>
        <taxon>Mytilidae</taxon>
        <taxon>Mytilinae</taxon>
        <taxon>Mytilus</taxon>
    </lineage>
</organism>
<evidence type="ECO:0000313" key="2">
    <source>
        <dbReference type="Proteomes" id="UP000683360"/>
    </source>
</evidence>